<dbReference type="PANTHER" id="PTHR12289:SF41">
    <property type="entry name" value="FAILED AXON CONNECTIONS-RELATED"/>
    <property type="match status" value="1"/>
</dbReference>
<evidence type="ECO:0000259" key="1">
    <source>
        <dbReference type="Pfam" id="PF17171"/>
    </source>
</evidence>
<dbReference type="InterPro" id="IPR050931">
    <property type="entry name" value="Mito_Protein_Transport_Metaxin"/>
</dbReference>
<dbReference type="Proteomes" id="UP001365781">
    <property type="component" value="Unassembled WGS sequence"/>
</dbReference>
<keyword evidence="3" id="KW-1185">Reference proteome</keyword>
<name>A0ABU8GVP7_9ACTN</name>
<accession>A0ABU8GVP7</accession>
<feature type="domain" description="Metaxin glutathione S-transferase" evidence="1">
    <location>
        <begin position="52"/>
        <end position="87"/>
    </location>
</feature>
<gene>
    <name evidence="2" type="ORF">WB403_50135</name>
</gene>
<dbReference type="Pfam" id="PF17171">
    <property type="entry name" value="GST_C_6"/>
    <property type="match status" value="1"/>
</dbReference>
<feature type="non-terminal residue" evidence="2">
    <location>
        <position position="89"/>
    </location>
</feature>
<feature type="non-terminal residue" evidence="2">
    <location>
        <position position="1"/>
    </location>
</feature>
<dbReference type="EMBL" id="JBBAYM010000416">
    <property type="protein sequence ID" value="MEI5617272.1"/>
    <property type="molecule type" value="Genomic_DNA"/>
</dbReference>
<evidence type="ECO:0000313" key="2">
    <source>
        <dbReference type="EMBL" id="MEI5617272.1"/>
    </source>
</evidence>
<dbReference type="InterPro" id="IPR033468">
    <property type="entry name" value="Metaxin_GST"/>
</dbReference>
<protein>
    <submittedName>
        <fullName evidence="2">Glutathione S-transferase C-terminal domain-containing protein</fullName>
    </submittedName>
</protein>
<dbReference type="RefSeq" id="WP_336559158.1">
    <property type="nucleotide sequence ID" value="NZ_JBBAYM010000416.1"/>
</dbReference>
<sequence length="89" mass="9306">GWAVAGPAFFRGVPGPVRPVVASLIRRRIRAALHGQGYGRHTAAQIYGLGVADLAAIATLIADRPFAVADRPSTVDAVLYAFLATILVP</sequence>
<evidence type="ECO:0000313" key="3">
    <source>
        <dbReference type="Proteomes" id="UP001365781"/>
    </source>
</evidence>
<dbReference type="PANTHER" id="PTHR12289">
    <property type="entry name" value="METAXIN RELATED"/>
    <property type="match status" value="1"/>
</dbReference>
<comment type="caution">
    <text evidence="2">The sequence shown here is derived from an EMBL/GenBank/DDBJ whole genome shotgun (WGS) entry which is preliminary data.</text>
</comment>
<proteinExistence type="predicted"/>
<organism evidence="2 3">
    <name type="scientific">Streptomyces brasiliscabiei</name>
    <dbReference type="NCBI Taxonomy" id="2736302"/>
    <lineage>
        <taxon>Bacteria</taxon>
        <taxon>Bacillati</taxon>
        <taxon>Actinomycetota</taxon>
        <taxon>Actinomycetes</taxon>
        <taxon>Kitasatosporales</taxon>
        <taxon>Streptomycetaceae</taxon>
        <taxon>Streptomyces</taxon>
    </lineage>
</organism>
<reference evidence="2 3" key="1">
    <citation type="submission" date="2024-03" db="EMBL/GenBank/DDBJ databases">
        <title>First Report of Pectobacterium brasiliscabiei causing potato scab in china.</title>
        <authorList>
            <person name="Handique U."/>
        </authorList>
    </citation>
    <scope>NUCLEOTIDE SEQUENCE [LARGE SCALE GENOMIC DNA]</scope>
    <source>
        <strain evidence="2 3">ZRIMU1503</strain>
    </source>
</reference>